<reference evidence="3" key="1">
    <citation type="journal article" date="2019" name="Int. J. Syst. Evol. Microbiol.">
        <title>The Global Catalogue of Microorganisms (GCM) 10K type strain sequencing project: providing services to taxonomists for standard genome sequencing and annotation.</title>
        <authorList>
            <consortium name="The Broad Institute Genomics Platform"/>
            <consortium name="The Broad Institute Genome Sequencing Center for Infectious Disease"/>
            <person name="Wu L."/>
            <person name="Ma J."/>
        </authorList>
    </citation>
    <scope>NUCLEOTIDE SEQUENCE [LARGE SCALE GENOMIC DNA]</scope>
    <source>
        <strain evidence="3">JCM 30346</strain>
    </source>
</reference>
<evidence type="ECO:0000313" key="3">
    <source>
        <dbReference type="Proteomes" id="UP001596137"/>
    </source>
</evidence>
<proteinExistence type="predicted"/>
<comment type="caution">
    <text evidence="2">The sequence shown here is derived from an EMBL/GenBank/DDBJ whole genome shotgun (WGS) entry which is preliminary data.</text>
</comment>
<keyword evidence="3" id="KW-1185">Reference proteome</keyword>
<name>A0ABW1NW08_9ACTN</name>
<dbReference type="SUPFAM" id="SSF56112">
    <property type="entry name" value="Protein kinase-like (PK-like)"/>
    <property type="match status" value="1"/>
</dbReference>
<dbReference type="EMBL" id="JBHSRF010000173">
    <property type="protein sequence ID" value="MFC6087589.1"/>
    <property type="molecule type" value="Genomic_DNA"/>
</dbReference>
<protein>
    <submittedName>
        <fullName evidence="2">Phosphotransferase</fullName>
    </submittedName>
</protein>
<dbReference type="Proteomes" id="UP001596137">
    <property type="component" value="Unassembled WGS sequence"/>
</dbReference>
<dbReference type="Gene3D" id="3.90.1200.10">
    <property type="match status" value="1"/>
</dbReference>
<evidence type="ECO:0000259" key="1">
    <source>
        <dbReference type="Pfam" id="PF01636"/>
    </source>
</evidence>
<dbReference type="InterPro" id="IPR011009">
    <property type="entry name" value="Kinase-like_dom_sf"/>
</dbReference>
<feature type="domain" description="Aminoglycoside phosphotransferase" evidence="1">
    <location>
        <begin position="123"/>
        <end position="183"/>
    </location>
</feature>
<gene>
    <name evidence="2" type="ORF">ACFP1K_40960</name>
</gene>
<dbReference type="InterPro" id="IPR002575">
    <property type="entry name" value="Aminoglycoside_PTrfase"/>
</dbReference>
<dbReference type="RefSeq" id="WP_380763986.1">
    <property type="nucleotide sequence ID" value="NZ_JBHSRF010000173.1"/>
</dbReference>
<accession>A0ABW1NW08</accession>
<sequence length="266" mass="29293">MLSRTAGLEIALPGGDVTEGVVRVGDTVRRTMGRSAPAVHALLRHLESVGFEGAPRVLGVDEQGREMLSYLPGETAVRPLPAYAVRDDVLGELAGLVRRFHDAVGTFRAPVGAVWVGGSSDDEGPELVGHCDITPENVIFRDGRPWGLIDFDMARPTTRLFDIATTVRHWAPIADPMDRDPRQRCLDVGGRLRLFCDAYGLGAKERRRLLDVSRLRFGRSYAAMKARADSEGGGWARMWEDGAGDRIRRAAAWLDANWDELAFCLR</sequence>
<dbReference type="Pfam" id="PF01636">
    <property type="entry name" value="APH"/>
    <property type="match status" value="1"/>
</dbReference>
<evidence type="ECO:0000313" key="2">
    <source>
        <dbReference type="EMBL" id="MFC6087589.1"/>
    </source>
</evidence>
<organism evidence="2 3">
    <name type="scientific">Sphaerisporangium aureirubrum</name>
    <dbReference type="NCBI Taxonomy" id="1544736"/>
    <lineage>
        <taxon>Bacteria</taxon>
        <taxon>Bacillati</taxon>
        <taxon>Actinomycetota</taxon>
        <taxon>Actinomycetes</taxon>
        <taxon>Streptosporangiales</taxon>
        <taxon>Streptosporangiaceae</taxon>
        <taxon>Sphaerisporangium</taxon>
    </lineage>
</organism>